<dbReference type="Gene3D" id="3.40.50.980">
    <property type="match status" value="1"/>
</dbReference>
<organism evidence="3 4">
    <name type="scientific">Forsythia ovata</name>
    <dbReference type="NCBI Taxonomy" id="205694"/>
    <lineage>
        <taxon>Eukaryota</taxon>
        <taxon>Viridiplantae</taxon>
        <taxon>Streptophyta</taxon>
        <taxon>Embryophyta</taxon>
        <taxon>Tracheophyta</taxon>
        <taxon>Spermatophyta</taxon>
        <taxon>Magnoliopsida</taxon>
        <taxon>eudicotyledons</taxon>
        <taxon>Gunneridae</taxon>
        <taxon>Pentapetalae</taxon>
        <taxon>asterids</taxon>
        <taxon>lamiids</taxon>
        <taxon>Lamiales</taxon>
        <taxon>Oleaceae</taxon>
        <taxon>Forsythieae</taxon>
        <taxon>Forsythia</taxon>
    </lineage>
</organism>
<gene>
    <name evidence="3" type="ORF">Fot_51391</name>
</gene>
<reference evidence="4" key="1">
    <citation type="submission" date="2024-07" db="EMBL/GenBank/DDBJ databases">
        <title>Two chromosome-level genome assemblies of Korean endemic species Abeliophyllum distichum and Forsythia ovata (Oleaceae).</title>
        <authorList>
            <person name="Jang H."/>
        </authorList>
    </citation>
    <scope>NUCLEOTIDE SEQUENCE [LARGE SCALE GENOMIC DNA]</scope>
</reference>
<comment type="caution">
    <text evidence="3">The sequence shown here is derived from an EMBL/GenBank/DDBJ whole genome shotgun (WGS) entry which is preliminary data.</text>
</comment>
<dbReference type="PANTHER" id="PTHR24096">
    <property type="entry name" value="LONG-CHAIN-FATTY-ACID--COA LIGASE"/>
    <property type="match status" value="1"/>
</dbReference>
<sequence>MARTDAQATSANMVSRMPFCGLIFTWSLKSVALSETAVALGRFELRRMLRAVQEYKVTHVAMAPPVVVAMLKAIESEDYDLRSLEWVGCGGAPLGKNSIKSFTEEFPTVILA</sequence>
<dbReference type="SUPFAM" id="SSF56801">
    <property type="entry name" value="Acetyl-CoA synthetase-like"/>
    <property type="match status" value="1"/>
</dbReference>
<dbReference type="AlphaFoldDB" id="A0ABD1PVB5"/>
<keyword evidence="1" id="KW-0436">Ligase</keyword>
<dbReference type="GO" id="GO:0016874">
    <property type="term" value="F:ligase activity"/>
    <property type="evidence" value="ECO:0007669"/>
    <property type="project" value="UniProtKB-KW"/>
</dbReference>
<protein>
    <submittedName>
        <fullName evidence="3">4-coumarate--CoA ligase-like 9</fullName>
    </submittedName>
</protein>
<dbReference type="PANTHER" id="PTHR24096:SF160">
    <property type="entry name" value="4-COUMARATE--COA LIGASE-LIKE 9"/>
    <property type="match status" value="1"/>
</dbReference>
<keyword evidence="4" id="KW-1185">Reference proteome</keyword>
<dbReference type="EMBL" id="JBFOLJ010000017">
    <property type="protein sequence ID" value="KAL2467866.1"/>
    <property type="molecule type" value="Genomic_DNA"/>
</dbReference>
<proteinExistence type="predicted"/>
<dbReference type="InterPro" id="IPR000873">
    <property type="entry name" value="AMP-dep_synth/lig_dom"/>
</dbReference>
<evidence type="ECO:0000313" key="3">
    <source>
        <dbReference type="EMBL" id="KAL2467866.1"/>
    </source>
</evidence>
<accession>A0ABD1PVB5</accession>
<evidence type="ECO:0000259" key="2">
    <source>
        <dbReference type="Pfam" id="PF00501"/>
    </source>
</evidence>
<name>A0ABD1PVB5_9LAMI</name>
<evidence type="ECO:0000313" key="4">
    <source>
        <dbReference type="Proteomes" id="UP001604277"/>
    </source>
</evidence>
<evidence type="ECO:0000256" key="1">
    <source>
        <dbReference type="ARBA" id="ARBA00022598"/>
    </source>
</evidence>
<dbReference type="Proteomes" id="UP001604277">
    <property type="component" value="Unassembled WGS sequence"/>
</dbReference>
<feature type="domain" description="AMP-dependent synthetase/ligase" evidence="2">
    <location>
        <begin position="37"/>
        <end position="108"/>
    </location>
</feature>
<dbReference type="Pfam" id="PF00501">
    <property type="entry name" value="AMP-binding"/>
    <property type="match status" value="1"/>
</dbReference>